<organism evidence="2 3">
    <name type="scientific">Bhargavaea cecembensis</name>
    <dbReference type="NCBI Taxonomy" id="394098"/>
    <lineage>
        <taxon>Bacteria</taxon>
        <taxon>Bacillati</taxon>
        <taxon>Bacillota</taxon>
        <taxon>Bacilli</taxon>
        <taxon>Bacillales</taxon>
        <taxon>Caryophanaceae</taxon>
        <taxon>Bhargavaea</taxon>
    </lineage>
</organism>
<reference evidence="2 3" key="1">
    <citation type="submission" date="2016-01" db="EMBL/GenBank/DDBJ databases">
        <title>Whole genome sequencing of Bhargavaea cecembensis T14.</title>
        <authorList>
            <person name="Hong K.W."/>
        </authorList>
    </citation>
    <scope>NUCLEOTIDE SEQUENCE [LARGE SCALE GENOMIC DNA]</scope>
    <source>
        <strain evidence="2 3">T14</strain>
    </source>
</reference>
<accession>A0A163FKW5</accession>
<feature type="region of interest" description="Disordered" evidence="1">
    <location>
        <begin position="65"/>
        <end position="91"/>
    </location>
</feature>
<proteinExistence type="predicted"/>
<evidence type="ECO:0000256" key="1">
    <source>
        <dbReference type="SAM" id="MobiDB-lite"/>
    </source>
</evidence>
<evidence type="ECO:0000313" key="3">
    <source>
        <dbReference type="Proteomes" id="UP000076490"/>
    </source>
</evidence>
<comment type="caution">
    <text evidence="2">The sequence shown here is derived from an EMBL/GenBank/DDBJ whole genome shotgun (WGS) entry which is preliminary data.</text>
</comment>
<name>A0A163FKW5_9BACL</name>
<sequence>MKVTSNYGQWLGEYDDVKWHVGPDNSIPYESGRFERGQSSMYEEQPGLFGENQLRDHMGPVYAVPPFPQHGPGSEESGWQQQWSDEHPALYNQGHMGPVYAVPHFPWQQGDSYGAGSGQGHQYGHYPQMPMPCCSHCGYSPWQGFQY</sequence>
<protein>
    <submittedName>
        <fullName evidence="2">Uncharacterized protein</fullName>
    </submittedName>
</protein>
<dbReference type="Proteomes" id="UP000076490">
    <property type="component" value="Unassembled WGS sequence"/>
</dbReference>
<dbReference type="AlphaFoldDB" id="A0A163FKW5"/>
<gene>
    <name evidence="2" type="ORF">AV656_08225</name>
</gene>
<evidence type="ECO:0000313" key="2">
    <source>
        <dbReference type="EMBL" id="KZE38877.1"/>
    </source>
</evidence>
<dbReference type="EMBL" id="LQNT01000009">
    <property type="protein sequence ID" value="KZE38877.1"/>
    <property type="molecule type" value="Genomic_DNA"/>
</dbReference>